<dbReference type="SUPFAM" id="SSF53850">
    <property type="entry name" value="Periplasmic binding protein-like II"/>
    <property type="match status" value="1"/>
</dbReference>
<dbReference type="PIRSF" id="PIRSF004846">
    <property type="entry name" value="ModA"/>
    <property type="match status" value="1"/>
</dbReference>
<proteinExistence type="inferred from homology"/>
<dbReference type="Gene3D" id="3.40.190.10">
    <property type="entry name" value="Periplasmic binding protein-like II"/>
    <property type="match status" value="2"/>
</dbReference>
<keyword evidence="3 5" id="KW-0732">Signal</keyword>
<organism evidence="6 7">
    <name type="scientific">Marinobacter similis</name>
    <dbReference type="NCBI Taxonomy" id="1420916"/>
    <lineage>
        <taxon>Bacteria</taxon>
        <taxon>Pseudomonadati</taxon>
        <taxon>Pseudomonadota</taxon>
        <taxon>Gammaproteobacteria</taxon>
        <taxon>Pseudomonadales</taxon>
        <taxon>Marinobacteraceae</taxon>
        <taxon>Marinobacter</taxon>
    </lineage>
</organism>
<dbReference type="EMBL" id="CP007151">
    <property type="protein sequence ID" value="AHI29429.1"/>
    <property type="molecule type" value="Genomic_DNA"/>
</dbReference>
<evidence type="ECO:0000256" key="2">
    <source>
        <dbReference type="ARBA" id="ARBA00022723"/>
    </source>
</evidence>
<gene>
    <name evidence="6" type="ORF">AU14_15125</name>
</gene>
<evidence type="ECO:0000313" key="6">
    <source>
        <dbReference type="EMBL" id="AHI29429.1"/>
    </source>
</evidence>
<dbReference type="AlphaFoldDB" id="W5YKS6"/>
<evidence type="ECO:0000313" key="7">
    <source>
        <dbReference type="Proteomes" id="UP000061489"/>
    </source>
</evidence>
<accession>W5YKS6</accession>
<dbReference type="CDD" id="cd13539">
    <property type="entry name" value="PBP2_AvModA"/>
    <property type="match status" value="1"/>
</dbReference>
<dbReference type="GO" id="GO:0030973">
    <property type="term" value="F:molybdate ion binding"/>
    <property type="evidence" value="ECO:0007669"/>
    <property type="project" value="InterPro"/>
</dbReference>
<dbReference type="Proteomes" id="UP000061489">
    <property type="component" value="Chromosome"/>
</dbReference>
<dbReference type="RefSeq" id="WP_052472068.1">
    <property type="nucleotide sequence ID" value="NZ_CP007151.1"/>
</dbReference>
<comment type="similarity">
    <text evidence="1">Belongs to the bacterial solute-binding protein ModA family.</text>
</comment>
<dbReference type="KEGG" id="msx:AU14_15125"/>
<protein>
    <submittedName>
        <fullName evidence="6">Molybdate ABC transporter substrate-binding protein</fullName>
    </submittedName>
</protein>
<reference evidence="6 7" key="1">
    <citation type="journal article" date="2014" name="Genome Announc.">
        <title>Draft Genome Sequences of Marinobacter similis A3d10T and Marinobacter salarius R9SW1T.</title>
        <authorList>
            <person name="Ivanova E.P."/>
            <person name="Ng H.J."/>
            <person name="Webb H.K."/>
            <person name="Feng G."/>
            <person name="Oshima K."/>
            <person name="Hattori M."/>
            <person name="Ohkuma M."/>
            <person name="Sergeev A.F."/>
            <person name="Mikhailov V.V."/>
            <person name="Crawford R.J."/>
            <person name="Sawabe T."/>
        </authorList>
    </citation>
    <scope>NUCLEOTIDE SEQUENCE [LARGE SCALE GENOMIC DNA]</scope>
    <source>
        <strain evidence="6 7">A3d10</strain>
    </source>
</reference>
<dbReference type="InterPro" id="IPR050682">
    <property type="entry name" value="ModA/WtpA"/>
</dbReference>
<dbReference type="InterPro" id="IPR005950">
    <property type="entry name" value="ModA"/>
</dbReference>
<evidence type="ECO:0000256" key="5">
    <source>
        <dbReference type="SAM" id="SignalP"/>
    </source>
</evidence>
<evidence type="ECO:0000256" key="4">
    <source>
        <dbReference type="PIRSR" id="PIRSR004846-1"/>
    </source>
</evidence>
<keyword evidence="4" id="KW-0500">Molybdenum</keyword>
<dbReference type="GO" id="GO:0046872">
    <property type="term" value="F:metal ion binding"/>
    <property type="evidence" value="ECO:0007669"/>
    <property type="project" value="UniProtKB-KW"/>
</dbReference>
<feature type="binding site" evidence="4">
    <location>
        <position position="63"/>
    </location>
    <ligand>
        <name>molybdate</name>
        <dbReference type="ChEBI" id="CHEBI:36264"/>
    </ligand>
</feature>
<dbReference type="GO" id="GO:0015689">
    <property type="term" value="P:molybdate ion transport"/>
    <property type="evidence" value="ECO:0007669"/>
    <property type="project" value="InterPro"/>
</dbReference>
<dbReference type="PANTHER" id="PTHR30632">
    <property type="entry name" value="MOLYBDATE-BINDING PERIPLASMIC PROTEIN"/>
    <property type="match status" value="1"/>
</dbReference>
<evidence type="ECO:0000256" key="3">
    <source>
        <dbReference type="ARBA" id="ARBA00022729"/>
    </source>
</evidence>
<dbReference type="OrthoDB" id="9785015at2"/>
<feature type="binding site" evidence="4">
    <location>
        <position position="170"/>
    </location>
    <ligand>
        <name>molybdate</name>
        <dbReference type="ChEBI" id="CHEBI:36264"/>
    </ligand>
</feature>
<evidence type="ECO:0000256" key="1">
    <source>
        <dbReference type="ARBA" id="ARBA00009175"/>
    </source>
</evidence>
<name>W5YKS6_9GAMM</name>
<dbReference type="InterPro" id="IPR044084">
    <property type="entry name" value="AvModA-like_subst-bd"/>
</dbReference>
<dbReference type="Pfam" id="PF13531">
    <property type="entry name" value="SBP_bac_11"/>
    <property type="match status" value="1"/>
</dbReference>
<dbReference type="STRING" id="1420916.AU14_15125"/>
<keyword evidence="7" id="KW-1185">Reference proteome</keyword>
<feature type="signal peptide" evidence="5">
    <location>
        <begin position="1"/>
        <end position="24"/>
    </location>
</feature>
<dbReference type="PANTHER" id="PTHR30632:SF14">
    <property type="entry name" value="TUNGSTATE_MOLYBDATE_CHROMATE-BINDING PROTEIN MODA"/>
    <property type="match status" value="1"/>
</dbReference>
<keyword evidence="2 4" id="KW-0479">Metal-binding</keyword>
<feature type="chain" id="PRO_5004875437" evidence="5">
    <location>
        <begin position="25"/>
        <end position="277"/>
    </location>
</feature>
<dbReference type="HOGENOM" id="CLU_065520_1_0_6"/>
<dbReference type="NCBIfam" id="TIGR01256">
    <property type="entry name" value="modA"/>
    <property type="match status" value="1"/>
</dbReference>
<sequence length="277" mass="30072">MNFFSLCRLLTVTFLLTGPSVASAEQSLRIAAASDLRFALDDIVQAYREANPEASVDVIYGSSGKMTTQIANGASYDVFFSADIRYPQKLAREGLTATEPTVYAIGRIVLWSDTLDAGSLTLADLASEQVSRIAIAQPAHAPYGMRAREALKSAGVWEAIQHKLVFGENIAHAAQMTRSGAADAGIIALSLARFPELAEHNHHLIDHRLHQPLTQGFVVTKRARDKASAQAFVSFMATTQALNIMTRYGFVLPNETRSEGKEASWAHLDPKNGKPST</sequence>